<dbReference type="PANTHER" id="PTHR33164:SF101">
    <property type="entry name" value="TRANSCRIPTIONAL REPRESSOR MPRA"/>
    <property type="match status" value="1"/>
</dbReference>
<evidence type="ECO:0000313" key="2">
    <source>
        <dbReference type="EMBL" id="SPF41618.1"/>
    </source>
</evidence>
<protein>
    <submittedName>
        <fullName evidence="2">Putative transcriptional regulator, MarR family</fullName>
    </submittedName>
</protein>
<dbReference type="Gene3D" id="1.10.10.10">
    <property type="entry name" value="Winged helix-like DNA-binding domain superfamily/Winged helix DNA-binding domain"/>
    <property type="match status" value="1"/>
</dbReference>
<dbReference type="PRINTS" id="PR00598">
    <property type="entry name" value="HTHMARR"/>
</dbReference>
<dbReference type="Pfam" id="PF01047">
    <property type="entry name" value="MarR"/>
    <property type="match status" value="1"/>
</dbReference>
<dbReference type="PANTHER" id="PTHR33164">
    <property type="entry name" value="TRANSCRIPTIONAL REGULATOR, MARR FAMILY"/>
    <property type="match status" value="1"/>
</dbReference>
<dbReference type="SUPFAM" id="SSF46785">
    <property type="entry name" value="Winged helix' DNA-binding domain"/>
    <property type="match status" value="1"/>
</dbReference>
<evidence type="ECO:0000313" key="3">
    <source>
        <dbReference type="Proteomes" id="UP000238701"/>
    </source>
</evidence>
<dbReference type="OrthoDB" id="121155at2"/>
<proteinExistence type="predicted"/>
<reference evidence="3" key="1">
    <citation type="submission" date="2018-02" db="EMBL/GenBank/DDBJ databases">
        <authorList>
            <person name="Hausmann B."/>
        </authorList>
    </citation>
    <scope>NUCLEOTIDE SEQUENCE [LARGE SCALE GENOMIC DNA]</scope>
    <source>
        <strain evidence="3">Peat soil MAG SbA1</strain>
    </source>
</reference>
<sequence length="154" mass="17280">MKETVGSRKSGRRVGSPEEAAFLELLRTTDMLSRGLVGVLKGEDVSATQYNVLRILRGAPEGLPCGEIASRMITRDPDVTRLLDRLEKRELISRCRETKDRRTVMTRITPEGLKLLARLDEPVQGAHRKQLGHLGRERLRALSELLRASRAQVA</sequence>
<name>A0A2U3KPM3_9BACT</name>
<dbReference type="PROSITE" id="PS50995">
    <property type="entry name" value="HTH_MARR_2"/>
    <property type="match status" value="1"/>
</dbReference>
<organism evidence="2 3">
    <name type="scientific">Candidatus Sulfotelmatobacter kueseliae</name>
    <dbReference type="NCBI Taxonomy" id="2042962"/>
    <lineage>
        <taxon>Bacteria</taxon>
        <taxon>Pseudomonadati</taxon>
        <taxon>Acidobacteriota</taxon>
        <taxon>Terriglobia</taxon>
        <taxon>Terriglobales</taxon>
        <taxon>Candidatus Korobacteraceae</taxon>
        <taxon>Candidatus Sulfotelmatobacter</taxon>
    </lineage>
</organism>
<dbReference type="Proteomes" id="UP000238701">
    <property type="component" value="Unassembled WGS sequence"/>
</dbReference>
<dbReference type="AlphaFoldDB" id="A0A2U3KPM3"/>
<dbReference type="GO" id="GO:0003700">
    <property type="term" value="F:DNA-binding transcription factor activity"/>
    <property type="evidence" value="ECO:0007669"/>
    <property type="project" value="InterPro"/>
</dbReference>
<dbReference type="SMART" id="SM00347">
    <property type="entry name" value="HTH_MARR"/>
    <property type="match status" value="1"/>
</dbReference>
<dbReference type="InterPro" id="IPR036390">
    <property type="entry name" value="WH_DNA-bd_sf"/>
</dbReference>
<evidence type="ECO:0000259" key="1">
    <source>
        <dbReference type="PROSITE" id="PS50995"/>
    </source>
</evidence>
<feature type="domain" description="HTH marR-type" evidence="1">
    <location>
        <begin position="18"/>
        <end position="151"/>
    </location>
</feature>
<dbReference type="InterPro" id="IPR000835">
    <property type="entry name" value="HTH_MarR-typ"/>
</dbReference>
<accession>A0A2U3KPM3</accession>
<gene>
    <name evidence="2" type="ORF">SBA1_370006</name>
</gene>
<dbReference type="InterPro" id="IPR039422">
    <property type="entry name" value="MarR/SlyA-like"/>
</dbReference>
<dbReference type="InterPro" id="IPR036388">
    <property type="entry name" value="WH-like_DNA-bd_sf"/>
</dbReference>
<dbReference type="GO" id="GO:0006950">
    <property type="term" value="P:response to stress"/>
    <property type="evidence" value="ECO:0007669"/>
    <property type="project" value="TreeGrafter"/>
</dbReference>
<dbReference type="EMBL" id="OMOD01000130">
    <property type="protein sequence ID" value="SPF41618.1"/>
    <property type="molecule type" value="Genomic_DNA"/>
</dbReference>